<keyword evidence="3" id="KW-1185">Reference proteome</keyword>
<organism evidence="2 3">
    <name type="scientific">Streptomyces eurocidicus</name>
    <name type="common">Streptoverticillium eurocidicus</name>
    <dbReference type="NCBI Taxonomy" id="66423"/>
    <lineage>
        <taxon>Bacteria</taxon>
        <taxon>Bacillati</taxon>
        <taxon>Actinomycetota</taxon>
        <taxon>Actinomycetes</taxon>
        <taxon>Kitasatosporales</taxon>
        <taxon>Streptomycetaceae</taxon>
        <taxon>Streptomyces</taxon>
    </lineage>
</organism>
<name>A0A2N8NXQ3_STREU</name>
<dbReference type="EMBL" id="LGUI01000003">
    <property type="protein sequence ID" value="PNE33544.1"/>
    <property type="molecule type" value="Genomic_DNA"/>
</dbReference>
<proteinExistence type="predicted"/>
<accession>A0A2N8NXQ3</accession>
<comment type="caution">
    <text evidence="2">The sequence shown here is derived from an EMBL/GenBank/DDBJ whole genome shotgun (WGS) entry which is preliminary data.</text>
</comment>
<gene>
    <name evidence="2" type="ORF">AF335_11840</name>
</gene>
<evidence type="ECO:0000256" key="1">
    <source>
        <dbReference type="SAM" id="MobiDB-lite"/>
    </source>
</evidence>
<evidence type="ECO:0000313" key="3">
    <source>
        <dbReference type="Proteomes" id="UP000235945"/>
    </source>
</evidence>
<protein>
    <submittedName>
        <fullName evidence="2">Uncharacterized protein</fullName>
    </submittedName>
</protein>
<dbReference type="AlphaFoldDB" id="A0A2N8NXQ3"/>
<evidence type="ECO:0000313" key="2">
    <source>
        <dbReference type="EMBL" id="PNE33544.1"/>
    </source>
</evidence>
<dbReference type="Proteomes" id="UP000235945">
    <property type="component" value="Unassembled WGS sequence"/>
</dbReference>
<sequence length="83" mass="9324">MEVLPMRTTMPAHGEEPRPLTAAETLSARVEVANKASEDAAWLVDARLSMARVVELRAGRWENALRIDQELRELRGATRNPDE</sequence>
<reference evidence="3" key="1">
    <citation type="submission" date="2015-07" db="EMBL/GenBank/DDBJ databases">
        <authorList>
            <person name="Graham D.E."/>
            <person name="Giannone R.J."/>
            <person name="Gulvik C.A."/>
            <person name="Hettich R.L."/>
            <person name="Klingeman D.M."/>
            <person name="Mahan K.M."/>
            <person name="Parry R.J."/>
            <person name="Spain J.C."/>
        </authorList>
    </citation>
    <scope>NUCLEOTIDE SEQUENCE [LARGE SCALE GENOMIC DNA]</scope>
    <source>
        <strain evidence="3">ATCC 27428</strain>
    </source>
</reference>
<feature type="region of interest" description="Disordered" evidence="1">
    <location>
        <begin position="1"/>
        <end position="20"/>
    </location>
</feature>